<dbReference type="SUPFAM" id="SSF48576">
    <property type="entry name" value="Terpenoid synthases"/>
    <property type="match status" value="1"/>
</dbReference>
<accession>A0A151QZP4</accession>
<dbReference type="EMBL" id="KQ484316">
    <property type="protein sequence ID" value="KYP35784.1"/>
    <property type="molecule type" value="Genomic_DNA"/>
</dbReference>
<name>A0A151QZP4_CAJCA</name>
<keyword evidence="3 7" id="KW-0808">Transferase</keyword>
<comment type="similarity">
    <text evidence="2">Belongs to the FPP/GGPP synthase family.</text>
</comment>
<proteinExistence type="inferred from homology"/>
<dbReference type="Proteomes" id="UP000075243">
    <property type="component" value="Unassembled WGS sequence"/>
</dbReference>
<dbReference type="PANTHER" id="PTHR12001">
    <property type="entry name" value="GERANYLGERANYL PYROPHOSPHATE SYNTHASE"/>
    <property type="match status" value="1"/>
</dbReference>
<evidence type="ECO:0000256" key="4">
    <source>
        <dbReference type="ARBA" id="ARBA00022723"/>
    </source>
</evidence>
<keyword evidence="5" id="KW-0460">Magnesium</keyword>
<keyword evidence="6" id="KW-0414">Isoprene biosynthesis</keyword>
<evidence type="ECO:0000256" key="6">
    <source>
        <dbReference type="ARBA" id="ARBA00023229"/>
    </source>
</evidence>
<dbReference type="Gene3D" id="1.10.600.10">
    <property type="entry name" value="Farnesyl Diphosphate Synthase"/>
    <property type="match status" value="1"/>
</dbReference>
<dbReference type="EC" id="2.5.1.-" evidence="7"/>
<dbReference type="InterPro" id="IPR008949">
    <property type="entry name" value="Isoprenoid_synthase_dom_sf"/>
</dbReference>
<evidence type="ECO:0000313" key="7">
    <source>
        <dbReference type="EMBL" id="KYP35784.1"/>
    </source>
</evidence>
<gene>
    <name evidence="7" type="ORF">KK1_043156</name>
</gene>
<dbReference type="AlphaFoldDB" id="A0A151QZP4"/>
<dbReference type="GO" id="GO:0046872">
    <property type="term" value="F:metal ion binding"/>
    <property type="evidence" value="ECO:0007669"/>
    <property type="project" value="UniProtKB-KW"/>
</dbReference>
<dbReference type="GO" id="GO:0008299">
    <property type="term" value="P:isoprenoid biosynthetic process"/>
    <property type="evidence" value="ECO:0007669"/>
    <property type="project" value="UniProtKB-KW"/>
</dbReference>
<dbReference type="GO" id="GO:0004659">
    <property type="term" value="F:prenyltransferase activity"/>
    <property type="evidence" value="ECO:0007669"/>
    <property type="project" value="TreeGrafter"/>
</dbReference>
<organism evidence="7 8">
    <name type="scientific">Cajanus cajan</name>
    <name type="common">Pigeon pea</name>
    <name type="synonym">Cajanus indicus</name>
    <dbReference type="NCBI Taxonomy" id="3821"/>
    <lineage>
        <taxon>Eukaryota</taxon>
        <taxon>Viridiplantae</taxon>
        <taxon>Streptophyta</taxon>
        <taxon>Embryophyta</taxon>
        <taxon>Tracheophyta</taxon>
        <taxon>Spermatophyta</taxon>
        <taxon>Magnoliopsida</taxon>
        <taxon>eudicotyledons</taxon>
        <taxon>Gunneridae</taxon>
        <taxon>Pentapetalae</taxon>
        <taxon>rosids</taxon>
        <taxon>fabids</taxon>
        <taxon>Fabales</taxon>
        <taxon>Fabaceae</taxon>
        <taxon>Papilionoideae</taxon>
        <taxon>50 kb inversion clade</taxon>
        <taxon>NPAAA clade</taxon>
        <taxon>indigoferoid/millettioid clade</taxon>
        <taxon>Phaseoleae</taxon>
        <taxon>Cajanus</taxon>
    </lineage>
</organism>
<sequence length="165" mass="18449">MRSLIFSKSLPALHSSRYLVHHQSSSIVEDEHDPFSLVADELSLLGNKLRAMVVAEVPKLASAAEYFFKMGVEGKRFRPTVLLLMSTALNLPIHEGPPPIDLGGALTSDVRTRQQRIAEITEMIHGLFGNWTLTMHSSMECLRKTFICLSLLVLFNLETKPLFVS</sequence>
<evidence type="ECO:0000256" key="2">
    <source>
        <dbReference type="ARBA" id="ARBA00006706"/>
    </source>
</evidence>
<evidence type="ECO:0000313" key="8">
    <source>
        <dbReference type="Proteomes" id="UP000075243"/>
    </source>
</evidence>
<dbReference type="PANTHER" id="PTHR12001:SF69">
    <property type="entry name" value="ALL TRANS-POLYPRENYL-DIPHOSPHATE SYNTHASE PDSS1"/>
    <property type="match status" value="1"/>
</dbReference>
<evidence type="ECO:0000256" key="5">
    <source>
        <dbReference type="ARBA" id="ARBA00022842"/>
    </source>
</evidence>
<dbReference type="GO" id="GO:1990234">
    <property type="term" value="C:transferase complex"/>
    <property type="evidence" value="ECO:0007669"/>
    <property type="project" value="TreeGrafter"/>
</dbReference>
<dbReference type="GO" id="GO:0006744">
    <property type="term" value="P:ubiquinone biosynthetic process"/>
    <property type="evidence" value="ECO:0007669"/>
    <property type="project" value="TreeGrafter"/>
</dbReference>
<evidence type="ECO:0000256" key="1">
    <source>
        <dbReference type="ARBA" id="ARBA00001946"/>
    </source>
</evidence>
<dbReference type="Gramene" id="C.cajan_39630.t">
    <property type="protein sequence ID" value="C.cajan_39630.t"/>
    <property type="gene ID" value="C.cajan_39630"/>
</dbReference>
<keyword evidence="4" id="KW-0479">Metal-binding</keyword>
<reference evidence="7" key="1">
    <citation type="journal article" date="2012" name="Nat. Biotechnol.">
        <title>Draft genome sequence of pigeonpea (Cajanus cajan), an orphan legume crop of resource-poor farmers.</title>
        <authorList>
            <person name="Varshney R.K."/>
            <person name="Chen W."/>
            <person name="Li Y."/>
            <person name="Bharti A.K."/>
            <person name="Saxena R.K."/>
            <person name="Schlueter J.A."/>
            <person name="Donoghue M.T."/>
            <person name="Azam S."/>
            <person name="Fan G."/>
            <person name="Whaley A.M."/>
            <person name="Farmer A.D."/>
            <person name="Sheridan J."/>
            <person name="Iwata A."/>
            <person name="Tuteja R."/>
            <person name="Penmetsa R.V."/>
            <person name="Wu W."/>
            <person name="Upadhyaya H.D."/>
            <person name="Yang S.P."/>
            <person name="Shah T."/>
            <person name="Saxena K.B."/>
            <person name="Michael T."/>
            <person name="McCombie W.R."/>
            <person name="Yang B."/>
            <person name="Zhang G."/>
            <person name="Yang H."/>
            <person name="Wang J."/>
            <person name="Spillane C."/>
            <person name="Cook D.R."/>
            <person name="May G.D."/>
            <person name="Xu X."/>
            <person name="Jackson S.A."/>
        </authorList>
    </citation>
    <scope>NUCLEOTIDE SEQUENCE [LARGE SCALE GENOMIC DNA]</scope>
</reference>
<comment type="cofactor">
    <cofactor evidence="1">
        <name>Mg(2+)</name>
        <dbReference type="ChEBI" id="CHEBI:18420"/>
    </cofactor>
</comment>
<dbReference type="STRING" id="3821.A0A151QZP4"/>
<keyword evidence="8" id="KW-1185">Reference proteome</keyword>
<evidence type="ECO:0000256" key="3">
    <source>
        <dbReference type="ARBA" id="ARBA00022679"/>
    </source>
</evidence>
<protein>
    <submittedName>
        <fullName evidence="7">Prenyl transferase</fullName>
        <ecNumber evidence="7">2.5.1.-</ecNumber>
    </submittedName>
</protein>